<dbReference type="EMBL" id="JMPR01000038">
    <property type="protein sequence ID" value="KFD18345.1"/>
    <property type="molecule type" value="Genomic_DNA"/>
</dbReference>
<dbReference type="AlphaFoldDB" id="A0A085JCZ9"/>
<feature type="region of interest" description="Disordered" evidence="1">
    <location>
        <begin position="656"/>
        <end position="677"/>
    </location>
</feature>
<evidence type="ECO:0000256" key="1">
    <source>
        <dbReference type="SAM" id="MobiDB-lite"/>
    </source>
</evidence>
<dbReference type="PANTHER" id="PTHR34413">
    <property type="entry name" value="PROPHAGE TAIL FIBER ASSEMBLY PROTEIN HOMOLOG TFAE-RELATED-RELATED"/>
    <property type="match status" value="1"/>
</dbReference>
<dbReference type="PANTHER" id="PTHR34413:SF2">
    <property type="entry name" value="PROPHAGE TAIL FIBER ASSEMBLY PROTEIN HOMOLOG TFAE-RELATED"/>
    <property type="match status" value="1"/>
</dbReference>
<dbReference type="GO" id="GO:0004519">
    <property type="term" value="F:endonuclease activity"/>
    <property type="evidence" value="ECO:0007669"/>
    <property type="project" value="InterPro"/>
</dbReference>
<protein>
    <submittedName>
        <fullName evidence="4">Phage terminase, large subunit</fullName>
    </submittedName>
</protein>
<sequence length="706" mass="79451">MTVHACAGTIRQDTGLLIRAPRRIPVAEAVAEYMRVPTSGGNSVPWDPLVAPYMTEAMNCLASRSYDAVIFVGPSRTGKTIALIDGWVIYNIVCDPSDMLLVQMTQDKAQEHSKKRLARTFRCSPEVRKCLSPRSNDNNVHDKYFLSGSFLKIGWPSVNVMSSSDFKCVALTDYDRFPEDIDGEGDGFSLASKRTTTFMSAGMTLAESSPGRDIRDPRWRPSTPHEAPPATGILSLYNRGDRRRWYWQCPHCSEYFQPSMANMGGYSGEPDPLIAGEKACLICPSCQGIIPPEMKRDLNIRGVWLRDGEHIDREGSVRGTARRSRIASFWMEGPAAAYQTWSQLIYKLLSAEQEYETTGSEETLKAVINTDWGLPYLPKSAGEQRRSEELMSRAEESIKRQVPAQVRFLVAAVDVQAGKKRRFVVQITGYGENHERWLIDRYNIRYSLRCDEHGEALPVHPGAYPEDWDLLISDVLNKTYPLQTEPQRRMPVMAMAVDSGGEDGVTDNAYRLWRRCRQNGLGKRVILIKGDSTRRQKLITKTYPDNEGRSDRKAQARGDVPVYLLQTDRLKDQLSNNLSRDTPGPGYLHFPKWLGEWFYDELTYEERGPDGKWRKPGKGNNEAFDLFCYTHAVVVLRGYDKIRDWSAPPAWAGSQLNNPNILSSDQPESSGLKPALQVSGTSTVRQVTPAVTESGWLGISEGNAWL</sequence>
<dbReference type="RefSeq" id="WP_029990136.1">
    <property type="nucleotide sequence ID" value="NZ_ATMJ01000016.1"/>
</dbReference>
<keyword evidence="5" id="KW-1185">Reference proteome</keyword>
<dbReference type="Pfam" id="PF20454">
    <property type="entry name" value="GpA_nuclease"/>
    <property type="match status" value="1"/>
</dbReference>
<dbReference type="OrthoDB" id="5181253at2"/>
<dbReference type="GO" id="GO:0005524">
    <property type="term" value="F:ATP binding"/>
    <property type="evidence" value="ECO:0007669"/>
    <property type="project" value="InterPro"/>
</dbReference>
<evidence type="ECO:0000259" key="3">
    <source>
        <dbReference type="Pfam" id="PF20454"/>
    </source>
</evidence>
<dbReference type="InterPro" id="IPR051220">
    <property type="entry name" value="TFA_Chaperone"/>
</dbReference>
<evidence type="ECO:0000259" key="2">
    <source>
        <dbReference type="Pfam" id="PF05876"/>
    </source>
</evidence>
<proteinExistence type="inferred from homology"/>
<evidence type="ECO:0000313" key="4">
    <source>
        <dbReference type="EMBL" id="KFD18345.1"/>
    </source>
</evidence>
<dbReference type="InterPro" id="IPR046454">
    <property type="entry name" value="GpA_endonuclease"/>
</dbReference>
<dbReference type="HAMAP" id="MF_04144">
    <property type="entry name" value="TERL_LAMBDA"/>
    <property type="match status" value="1"/>
</dbReference>
<dbReference type="eggNOG" id="COG5525">
    <property type="taxonomic scope" value="Bacteria"/>
</dbReference>
<dbReference type="Pfam" id="PF05876">
    <property type="entry name" value="GpA_ATPase"/>
    <property type="match status" value="1"/>
</dbReference>
<comment type="caution">
    <text evidence="4">The sequence shown here is derived from an EMBL/GenBank/DDBJ whole genome shotgun (WGS) entry which is preliminary data.</text>
</comment>
<dbReference type="InterPro" id="IPR008866">
    <property type="entry name" value="Phage_lambda_GpA-like"/>
</dbReference>
<feature type="compositionally biased region" description="Polar residues" evidence="1">
    <location>
        <begin position="656"/>
        <end position="669"/>
    </location>
</feature>
<name>A0A085JCZ9_9GAMM</name>
<dbReference type="Proteomes" id="UP000028602">
    <property type="component" value="Unassembled WGS sequence"/>
</dbReference>
<feature type="domain" description="Terminase large subunit GpA endonuclease" evidence="3">
    <location>
        <begin position="326"/>
        <end position="641"/>
    </location>
</feature>
<dbReference type="InterPro" id="IPR046453">
    <property type="entry name" value="GpA_ATPase"/>
</dbReference>
<feature type="domain" description="Phage terminase large subunit GpA ATPase" evidence="2">
    <location>
        <begin position="42"/>
        <end position="304"/>
    </location>
</feature>
<dbReference type="GO" id="GO:0016887">
    <property type="term" value="F:ATP hydrolysis activity"/>
    <property type="evidence" value="ECO:0007669"/>
    <property type="project" value="InterPro"/>
</dbReference>
<reference evidence="4 5" key="1">
    <citation type="submission" date="2014-05" db="EMBL/GenBank/DDBJ databases">
        <title>ATOL: Assembling a taxonomically balanced genome-scale reconstruction of the evolutionary history of the Enterobacteriaceae.</title>
        <authorList>
            <person name="Plunkett G.III."/>
            <person name="Neeno-Eckwall E.C."/>
            <person name="Glasner J.D."/>
            <person name="Perna N.T."/>
        </authorList>
    </citation>
    <scope>NUCLEOTIDE SEQUENCE [LARGE SCALE GENOMIC DNA]</scope>
    <source>
        <strain evidence="4 5">ATCC 33301</strain>
    </source>
</reference>
<gene>
    <name evidence="4" type="ORF">GTPT_2535</name>
</gene>
<organism evidence="4 5">
    <name type="scientific">Tatumella ptyseos ATCC 33301</name>
    <dbReference type="NCBI Taxonomy" id="1005995"/>
    <lineage>
        <taxon>Bacteria</taxon>
        <taxon>Pseudomonadati</taxon>
        <taxon>Pseudomonadota</taxon>
        <taxon>Gammaproteobacteria</taxon>
        <taxon>Enterobacterales</taxon>
        <taxon>Erwiniaceae</taxon>
        <taxon>Tatumella</taxon>
    </lineage>
</organism>
<accession>A0A085JCZ9</accession>
<evidence type="ECO:0000313" key="5">
    <source>
        <dbReference type="Proteomes" id="UP000028602"/>
    </source>
</evidence>